<dbReference type="InterPro" id="IPR001902">
    <property type="entry name" value="SLC26A/SulP_fam"/>
</dbReference>
<dbReference type="InParanoid" id="A0A3P8WKW6"/>
<evidence type="ECO:0000256" key="1">
    <source>
        <dbReference type="ARBA" id="ARBA00004141"/>
    </source>
</evidence>
<dbReference type="InterPro" id="IPR018045">
    <property type="entry name" value="S04_transporter_CS"/>
</dbReference>
<dbReference type="InterPro" id="IPR011547">
    <property type="entry name" value="SLC26A/SulP_dom"/>
</dbReference>
<dbReference type="Gene3D" id="3.30.750.24">
    <property type="entry name" value="STAS domain"/>
    <property type="match status" value="1"/>
</dbReference>
<dbReference type="AlphaFoldDB" id="A0A3P8WKW6"/>
<evidence type="ECO:0000256" key="5">
    <source>
        <dbReference type="SAM" id="Phobius"/>
    </source>
</evidence>
<proteinExistence type="predicted"/>
<dbReference type="GeneTree" id="ENSGT01150000286960"/>
<dbReference type="GO" id="GO:0042391">
    <property type="term" value="P:regulation of membrane potential"/>
    <property type="evidence" value="ECO:0007669"/>
    <property type="project" value="Ensembl"/>
</dbReference>
<keyword evidence="3 5" id="KW-1133">Transmembrane helix</keyword>
<keyword evidence="4 5" id="KW-0472">Membrane</keyword>
<feature type="transmembrane region" description="Helical" evidence="5">
    <location>
        <begin position="134"/>
        <end position="151"/>
    </location>
</feature>
<evidence type="ECO:0000256" key="2">
    <source>
        <dbReference type="ARBA" id="ARBA00022692"/>
    </source>
</evidence>
<dbReference type="GO" id="GO:0160046">
    <property type="term" value="F:oxalate:chloride antiporter activity"/>
    <property type="evidence" value="ECO:0007669"/>
    <property type="project" value="Ensembl"/>
</dbReference>
<evidence type="ECO:0000313" key="7">
    <source>
        <dbReference type="Ensembl" id="ENSCSEP00000026156.1"/>
    </source>
</evidence>
<comment type="subcellular location">
    <subcellularLocation>
        <location evidence="1">Membrane</location>
        <topology evidence="1">Multi-pass membrane protein</topology>
    </subcellularLocation>
</comment>
<dbReference type="Proteomes" id="UP000265120">
    <property type="component" value="Chromosome 8"/>
</dbReference>
<reference evidence="7 8" key="1">
    <citation type="journal article" date="2014" name="Nat. Genet.">
        <title>Whole-genome sequence of a flatfish provides insights into ZW sex chromosome evolution and adaptation to a benthic lifestyle.</title>
        <authorList>
            <person name="Chen S."/>
            <person name="Zhang G."/>
            <person name="Shao C."/>
            <person name="Huang Q."/>
            <person name="Liu G."/>
            <person name="Zhang P."/>
            <person name="Song W."/>
            <person name="An N."/>
            <person name="Chalopin D."/>
            <person name="Volff J.N."/>
            <person name="Hong Y."/>
            <person name="Li Q."/>
            <person name="Sha Z."/>
            <person name="Zhou H."/>
            <person name="Xie M."/>
            <person name="Yu Q."/>
            <person name="Liu Y."/>
            <person name="Xiang H."/>
            <person name="Wang N."/>
            <person name="Wu K."/>
            <person name="Yang C."/>
            <person name="Zhou Q."/>
            <person name="Liao X."/>
            <person name="Yang L."/>
            <person name="Hu Q."/>
            <person name="Zhang J."/>
            <person name="Meng L."/>
            <person name="Jin L."/>
            <person name="Tian Y."/>
            <person name="Lian J."/>
            <person name="Yang J."/>
            <person name="Miao G."/>
            <person name="Liu S."/>
            <person name="Liang Z."/>
            <person name="Yan F."/>
            <person name="Li Y."/>
            <person name="Sun B."/>
            <person name="Zhang H."/>
            <person name="Zhang J."/>
            <person name="Zhu Y."/>
            <person name="Du M."/>
            <person name="Zhao Y."/>
            <person name="Schartl M."/>
            <person name="Tang Q."/>
            <person name="Wang J."/>
        </authorList>
    </citation>
    <scope>NUCLEOTIDE SEQUENCE</scope>
</reference>
<dbReference type="InterPro" id="IPR002645">
    <property type="entry name" value="STAS_dom"/>
</dbReference>
<evidence type="ECO:0000313" key="8">
    <source>
        <dbReference type="Proteomes" id="UP000265120"/>
    </source>
</evidence>
<feature type="domain" description="STAS" evidence="6">
    <location>
        <begin position="469"/>
        <end position="638"/>
    </location>
</feature>
<reference evidence="7" key="2">
    <citation type="submission" date="2025-08" db="UniProtKB">
        <authorList>
            <consortium name="Ensembl"/>
        </authorList>
    </citation>
    <scope>IDENTIFICATION</scope>
</reference>
<feature type="transmembrane region" description="Helical" evidence="5">
    <location>
        <begin position="101"/>
        <end position="128"/>
    </location>
</feature>
<keyword evidence="8" id="KW-1185">Reference proteome</keyword>
<organism evidence="7 8">
    <name type="scientific">Cynoglossus semilaevis</name>
    <name type="common">Tongue sole</name>
    <dbReference type="NCBI Taxonomy" id="244447"/>
    <lineage>
        <taxon>Eukaryota</taxon>
        <taxon>Metazoa</taxon>
        <taxon>Chordata</taxon>
        <taxon>Craniata</taxon>
        <taxon>Vertebrata</taxon>
        <taxon>Euteleostomi</taxon>
        <taxon>Actinopterygii</taxon>
        <taxon>Neopterygii</taxon>
        <taxon>Teleostei</taxon>
        <taxon>Neoteleostei</taxon>
        <taxon>Acanthomorphata</taxon>
        <taxon>Carangaria</taxon>
        <taxon>Pleuronectiformes</taxon>
        <taxon>Pleuronectoidei</taxon>
        <taxon>Cynoglossidae</taxon>
        <taxon>Cynoglossinae</taxon>
        <taxon>Cynoglossus</taxon>
    </lineage>
</organism>
<feature type="transmembrane region" description="Helical" evidence="5">
    <location>
        <begin position="261"/>
        <end position="281"/>
    </location>
</feature>
<dbReference type="GO" id="GO:0005886">
    <property type="term" value="C:plasma membrane"/>
    <property type="evidence" value="ECO:0007669"/>
    <property type="project" value="Ensembl"/>
</dbReference>
<dbReference type="PROSITE" id="PS50801">
    <property type="entry name" value="STAS"/>
    <property type="match status" value="1"/>
</dbReference>
<dbReference type="STRING" id="244447.ENSCSEP00000026156"/>
<dbReference type="GO" id="GO:0160044">
    <property type="term" value="F:sulfate:chloride antiporter activity"/>
    <property type="evidence" value="ECO:0007669"/>
    <property type="project" value="Ensembl"/>
</dbReference>
<protein>
    <submittedName>
        <fullName evidence="7">Solute carrier family 26 member 5</fullName>
    </submittedName>
</protein>
<dbReference type="GO" id="GO:0005737">
    <property type="term" value="C:cytoplasm"/>
    <property type="evidence" value="ECO:0007669"/>
    <property type="project" value="Ensembl"/>
</dbReference>
<sequence length="638" mass="68748">MEQDAAAAKADAHPQLTYRVERPVYNEAVLQTQILTRRENSATLRERLGQHFRCSSSRAKAAVQSFLPILTWLPSYPVKEYLFSDVVSGLSTGVVQLPQGLAYAMLAAMPPVYGLYSSFYPVLLYTVFGTSRHISVGTFAVISLMIGGVVVREAPDSMFPSAHGNGTNVTALLDTRDRDMKRVQIAVALTTLVGIIQIMFGLLRFGFVAIYLTEPLVRGFTTAAAVHVCVSQLKYLLGVKTQRFSGPFSAVYSVKAVLMDITSTNVTTLSLGLVSMVFLYAIKYTNERFKKKLPIPIPGEIIVVIVSTGVSYGMSLSQDHAVDVVGDIPTGLHPPAVPDFSLLPSLVTDAFAVAIVGFSMGISLAKIFALKHGYSVDGNQVGGAKLLMGRDPHIYLHTLCWFKPALHAERSWVRSPARGGGGWGGGGGGQRGSEGVWSGCERPLSFLLSPKSGILGHVPGTGLYYDVDEYEEAAEFEGIKIFYSNSSVYFANSDHYVNTLKKNGPGSAGCVGGCTTTTTEDQNSPLKICVKVTNHLQEENTDGPLGGRHPSEPEEAVHLRSRSGVHSVILDWTPVTFVDSVGAKAVKQAGSLLDELETLQFFGGVVSKDMVFPTVHDAVLHCLQSRGRSSFSGAEQEV</sequence>
<keyword evidence="2 5" id="KW-0812">Transmembrane</keyword>
<feature type="transmembrane region" description="Helical" evidence="5">
    <location>
        <begin position="185"/>
        <end position="212"/>
    </location>
</feature>
<name>A0A3P8WKW6_CYNSE</name>
<dbReference type="GO" id="GO:0015499">
    <property type="term" value="F:formate transmembrane transporter activity"/>
    <property type="evidence" value="ECO:0007669"/>
    <property type="project" value="Ensembl"/>
</dbReference>
<evidence type="ECO:0000256" key="3">
    <source>
        <dbReference type="ARBA" id="ARBA00022989"/>
    </source>
</evidence>
<feature type="transmembrane region" description="Helical" evidence="5">
    <location>
        <begin position="293"/>
        <end position="314"/>
    </location>
</feature>
<evidence type="ECO:0000256" key="4">
    <source>
        <dbReference type="ARBA" id="ARBA00023136"/>
    </source>
</evidence>
<dbReference type="InterPro" id="IPR036513">
    <property type="entry name" value="STAS_dom_sf"/>
</dbReference>
<reference evidence="7" key="3">
    <citation type="submission" date="2025-09" db="UniProtKB">
        <authorList>
            <consortium name="Ensembl"/>
        </authorList>
    </citation>
    <scope>IDENTIFICATION</scope>
</reference>
<evidence type="ECO:0000259" key="6">
    <source>
        <dbReference type="PROSITE" id="PS50801"/>
    </source>
</evidence>
<dbReference type="Pfam" id="PF00916">
    <property type="entry name" value="Sulfate_transp"/>
    <property type="match status" value="1"/>
</dbReference>
<dbReference type="Ensembl" id="ENSCSET00000026497.1">
    <property type="protein sequence ID" value="ENSCSEP00000026156.1"/>
    <property type="gene ID" value="ENSCSEG00000016687.1"/>
</dbReference>
<dbReference type="PANTHER" id="PTHR11814">
    <property type="entry name" value="SULFATE TRANSPORTER"/>
    <property type="match status" value="1"/>
</dbReference>
<feature type="transmembrane region" description="Helical" evidence="5">
    <location>
        <begin position="350"/>
        <end position="369"/>
    </location>
</feature>
<dbReference type="PROSITE" id="PS01130">
    <property type="entry name" value="SLC26A"/>
    <property type="match status" value="1"/>
</dbReference>
<accession>A0A3P8WKW6</accession>